<dbReference type="EMBL" id="AM439198">
    <property type="protein sequence ID" value="CAN82666.1"/>
    <property type="molecule type" value="Genomic_DNA"/>
</dbReference>
<gene>
    <name evidence="2" type="ORF">VITISV_026689</name>
</gene>
<accession>A5AXG8</accession>
<name>A5AXG8_VITVI</name>
<organism evidence="2">
    <name type="scientific">Vitis vinifera</name>
    <name type="common">Grape</name>
    <dbReference type="NCBI Taxonomy" id="29760"/>
    <lineage>
        <taxon>Eukaryota</taxon>
        <taxon>Viridiplantae</taxon>
        <taxon>Streptophyta</taxon>
        <taxon>Embryophyta</taxon>
        <taxon>Tracheophyta</taxon>
        <taxon>Spermatophyta</taxon>
        <taxon>Magnoliopsida</taxon>
        <taxon>eudicotyledons</taxon>
        <taxon>Gunneridae</taxon>
        <taxon>Pentapetalae</taxon>
        <taxon>rosids</taxon>
        <taxon>Vitales</taxon>
        <taxon>Vitaceae</taxon>
        <taxon>Viteae</taxon>
        <taxon>Vitis</taxon>
    </lineage>
</organism>
<dbReference type="AlphaFoldDB" id="A5AXG8"/>
<proteinExistence type="predicted"/>
<evidence type="ECO:0000313" key="2">
    <source>
        <dbReference type="EMBL" id="CAN82666.1"/>
    </source>
</evidence>
<evidence type="ECO:0000256" key="1">
    <source>
        <dbReference type="SAM" id="MobiDB-lite"/>
    </source>
</evidence>
<feature type="region of interest" description="Disordered" evidence="1">
    <location>
        <begin position="1"/>
        <end position="32"/>
    </location>
</feature>
<reference evidence="2" key="1">
    <citation type="journal article" date="2007" name="PLoS ONE">
        <title>The first genome sequence of an elite grapevine cultivar (Pinot noir Vitis vinifera L.): coping with a highly heterozygous genome.</title>
        <authorList>
            <person name="Velasco R."/>
            <person name="Zharkikh A."/>
            <person name="Troggio M."/>
            <person name="Cartwright D.A."/>
            <person name="Cestaro A."/>
            <person name="Pruss D."/>
            <person name="Pindo M."/>
            <person name="FitzGerald L.M."/>
            <person name="Vezzulli S."/>
            <person name="Reid J."/>
            <person name="Malacarne G."/>
            <person name="Iliev D."/>
            <person name="Coppola G."/>
            <person name="Wardell B."/>
            <person name="Micheletti D."/>
            <person name="Macalma T."/>
            <person name="Facci M."/>
            <person name="Mitchell J.T."/>
            <person name="Perazzolli M."/>
            <person name="Eldredge G."/>
            <person name="Gatto P."/>
            <person name="Oyzerski R."/>
            <person name="Moretto M."/>
            <person name="Gutin N."/>
            <person name="Stefanini M."/>
            <person name="Chen Y."/>
            <person name="Segala C."/>
            <person name="Davenport C."/>
            <person name="Dematte L."/>
            <person name="Mraz A."/>
            <person name="Battilana J."/>
            <person name="Stormo K."/>
            <person name="Costa F."/>
            <person name="Tao Q."/>
            <person name="Si-Ammour A."/>
            <person name="Harkins T."/>
            <person name="Lackey A."/>
            <person name="Perbost C."/>
            <person name="Taillon B."/>
            <person name="Stella A."/>
            <person name="Solovyev V."/>
            <person name="Fawcett J.A."/>
            <person name="Sterck L."/>
            <person name="Vandepoele K."/>
            <person name="Grando S.M."/>
            <person name="Toppo S."/>
            <person name="Moser C."/>
            <person name="Lanchbury J."/>
            <person name="Bogden R."/>
            <person name="Skolnick M."/>
            <person name="Sgaramella V."/>
            <person name="Bhatnagar S.K."/>
            <person name="Fontana P."/>
            <person name="Gutin A."/>
            <person name="Van de Peer Y."/>
            <person name="Salamini F."/>
            <person name="Viola R."/>
        </authorList>
    </citation>
    <scope>NUCLEOTIDE SEQUENCE</scope>
</reference>
<sequence length="136" mass="15303">MALMPSRSNLSSSRRTGEQDSQTACESAEPSPFLAQSRHISIISLSGNESQPEWYIVIRKSHELTRPVLPSSQPHVGKIRYTPHHVKHHCAIGLVKRHGYEISVEILYLHSLHLIKGEFGQKNIVISVTNLKYKLG</sequence>
<protein>
    <submittedName>
        <fullName evidence="2">Uncharacterized protein</fullName>
    </submittedName>
</protein>
<feature type="compositionally biased region" description="Polar residues" evidence="1">
    <location>
        <begin position="1"/>
        <end position="25"/>
    </location>
</feature>